<gene>
    <name evidence="3" type="ORF">DDE83_005025</name>
</gene>
<evidence type="ECO:0000313" key="3">
    <source>
        <dbReference type="EMBL" id="RAR10522.1"/>
    </source>
</evidence>
<dbReference type="InterPro" id="IPR038169">
    <property type="entry name" value="DC-UbP/UBTD2_N_sf"/>
</dbReference>
<name>A0A364N3R0_STELY</name>
<feature type="compositionally biased region" description="Polar residues" evidence="1">
    <location>
        <begin position="42"/>
        <end position="61"/>
    </location>
</feature>
<evidence type="ECO:0000313" key="4">
    <source>
        <dbReference type="Proteomes" id="UP000249619"/>
    </source>
</evidence>
<accession>A0A364N3R0</accession>
<evidence type="ECO:0000256" key="1">
    <source>
        <dbReference type="SAM" id="MobiDB-lite"/>
    </source>
</evidence>
<comment type="caution">
    <text evidence="3">The sequence shown here is derived from an EMBL/GenBank/DDBJ whole genome shotgun (WGS) entry which is preliminary data.</text>
</comment>
<proteinExistence type="predicted"/>
<feature type="domain" description="Ubiquitin-like" evidence="2">
    <location>
        <begin position="209"/>
        <end position="268"/>
    </location>
</feature>
<feature type="compositionally biased region" description="Polar residues" evidence="1">
    <location>
        <begin position="1"/>
        <end position="26"/>
    </location>
</feature>
<dbReference type="Pfam" id="PF16455">
    <property type="entry name" value="UBD"/>
    <property type="match status" value="1"/>
</dbReference>
<evidence type="ECO:0000259" key="2">
    <source>
        <dbReference type="PROSITE" id="PS50053"/>
    </source>
</evidence>
<dbReference type="EMBL" id="QGDH01000065">
    <property type="protein sequence ID" value="RAR10522.1"/>
    <property type="molecule type" value="Genomic_DNA"/>
</dbReference>
<keyword evidence="4" id="KW-1185">Reference proteome</keyword>
<dbReference type="InterPro" id="IPR000626">
    <property type="entry name" value="Ubiquitin-like_dom"/>
</dbReference>
<protein>
    <submittedName>
        <fullName evidence="3">Ubiquitin domain-containing protein</fullName>
    </submittedName>
</protein>
<dbReference type="Proteomes" id="UP000249619">
    <property type="component" value="Unassembled WGS sequence"/>
</dbReference>
<dbReference type="Gene3D" id="1.20.225.20">
    <property type="entry name" value="Ub domain-containing protein, DC-UbP/UBTD2, N-terminal domain"/>
    <property type="match status" value="1"/>
</dbReference>
<dbReference type="InterPro" id="IPR039869">
    <property type="entry name" value="UBTD1/2"/>
</dbReference>
<sequence>MGCCVSRTSGDSTPAVPANSSSRNITAPSPRPSSIPSPRASHASQGNLQPSRSPHNANDRPNTPLKPLPATQRSRLPSTLASPAAKTSSRVKPLTDSTNLTWTRSRLEKEREDWWDTQVTGSQEIWAAIRLAAQYLQAGELQEAQTMLDATGCTCPTGLLWKGVYDPTGVQYKMPEWVVVEPEGLAEDEDVHDKSVAGPADDEALGELVRVRLRTSHDSKDVSLEIRSRDMAAAIAEKLKAHTKLDSSTKIRLVYGGRVYQEHETLESQPYWDFANNFILTALVFQSPSAYFDFLLNSHVYTFEDIKLRDPSPVSTWLSSSSEDTHDENTPLLGHLGIAQHGNIGNAGYFAFFFFHVPAGASGSSFSAQTITCRDVVRKRSLAFPLDASYEANLVQIDDDFRDWIVAALSTDPTLKKIYNEIKER</sequence>
<organism evidence="3 4">
    <name type="scientific">Stemphylium lycopersici</name>
    <name type="common">Tomato gray leaf spot disease fungus</name>
    <name type="synonym">Thyrospora lycopersici</name>
    <dbReference type="NCBI Taxonomy" id="183478"/>
    <lineage>
        <taxon>Eukaryota</taxon>
        <taxon>Fungi</taxon>
        <taxon>Dikarya</taxon>
        <taxon>Ascomycota</taxon>
        <taxon>Pezizomycotina</taxon>
        <taxon>Dothideomycetes</taxon>
        <taxon>Pleosporomycetidae</taxon>
        <taxon>Pleosporales</taxon>
        <taxon>Pleosporineae</taxon>
        <taxon>Pleosporaceae</taxon>
        <taxon>Stemphylium</taxon>
    </lineage>
</organism>
<dbReference type="AlphaFoldDB" id="A0A364N3R0"/>
<dbReference type="PROSITE" id="PS50053">
    <property type="entry name" value="UBIQUITIN_2"/>
    <property type="match status" value="1"/>
</dbReference>
<feature type="compositionally biased region" description="Polar residues" evidence="1">
    <location>
        <begin position="71"/>
        <end position="96"/>
    </location>
</feature>
<reference evidence="4" key="1">
    <citation type="submission" date="2018-05" db="EMBL/GenBank/DDBJ databases">
        <title>Draft genome sequence of Stemphylium lycopersici strain CIDEFI 213.</title>
        <authorList>
            <person name="Medina R."/>
            <person name="Franco M.E.E."/>
            <person name="Lucentini C.G."/>
            <person name="Saparrat M.C.N."/>
            <person name="Balatti P.A."/>
        </authorList>
    </citation>
    <scope>NUCLEOTIDE SEQUENCE [LARGE SCALE GENOMIC DNA]</scope>
    <source>
        <strain evidence="4">CIDEFI 213</strain>
    </source>
</reference>
<feature type="region of interest" description="Disordered" evidence="1">
    <location>
        <begin position="1"/>
        <end position="96"/>
    </location>
</feature>
<dbReference type="PANTHER" id="PTHR13609">
    <property type="entry name" value="UBIQUITIN DOMAIN CONTAINING 1 PROTEIN-RELATED"/>
    <property type="match status" value="1"/>
</dbReference>
<dbReference type="InterPro" id="IPR032752">
    <property type="entry name" value="DC-UbP/UBTD2_N"/>
</dbReference>